<dbReference type="InterPro" id="IPR013325">
    <property type="entry name" value="RNA_pol_sigma_r2"/>
</dbReference>
<evidence type="ECO:0000259" key="1">
    <source>
        <dbReference type="Pfam" id="PF04542"/>
    </source>
</evidence>
<name>A0A934KJN5_9BACT</name>
<dbReference type="Gene3D" id="1.10.1740.10">
    <property type="match status" value="1"/>
</dbReference>
<proteinExistence type="predicted"/>
<dbReference type="GO" id="GO:0003700">
    <property type="term" value="F:DNA-binding transcription factor activity"/>
    <property type="evidence" value="ECO:0007669"/>
    <property type="project" value="InterPro"/>
</dbReference>
<reference evidence="2 3" key="1">
    <citation type="submission" date="2020-10" db="EMBL/GenBank/DDBJ databases">
        <title>Ca. Dormibacterota MAGs.</title>
        <authorList>
            <person name="Montgomery K."/>
        </authorList>
    </citation>
    <scope>NUCLEOTIDE SEQUENCE [LARGE SCALE GENOMIC DNA]</scope>
    <source>
        <strain evidence="2">Mitchell_Peninsula_5</strain>
    </source>
</reference>
<accession>A0A934KJN5</accession>
<comment type="caution">
    <text evidence="2">The sequence shown here is derived from an EMBL/GenBank/DDBJ whole genome shotgun (WGS) entry which is preliminary data.</text>
</comment>
<dbReference type="SUPFAM" id="SSF88946">
    <property type="entry name" value="Sigma2 domain of RNA polymerase sigma factors"/>
    <property type="match status" value="1"/>
</dbReference>
<evidence type="ECO:0000313" key="3">
    <source>
        <dbReference type="Proteomes" id="UP000614410"/>
    </source>
</evidence>
<dbReference type="GO" id="GO:0006352">
    <property type="term" value="P:DNA-templated transcription initiation"/>
    <property type="evidence" value="ECO:0007669"/>
    <property type="project" value="InterPro"/>
</dbReference>
<dbReference type="Pfam" id="PF04542">
    <property type="entry name" value="Sigma70_r2"/>
    <property type="match status" value="1"/>
</dbReference>
<dbReference type="InterPro" id="IPR007627">
    <property type="entry name" value="RNA_pol_sigma70_r2"/>
</dbReference>
<dbReference type="EMBL" id="JAEKNN010000005">
    <property type="protein sequence ID" value="MBJ7607938.1"/>
    <property type="molecule type" value="Genomic_DNA"/>
</dbReference>
<evidence type="ECO:0000313" key="2">
    <source>
        <dbReference type="EMBL" id="MBJ7607938.1"/>
    </source>
</evidence>
<dbReference type="Proteomes" id="UP000614410">
    <property type="component" value="Unassembled WGS sequence"/>
</dbReference>
<organism evidence="2 3">
    <name type="scientific">Candidatus Amunia macphersoniae</name>
    <dbReference type="NCBI Taxonomy" id="3127014"/>
    <lineage>
        <taxon>Bacteria</taxon>
        <taxon>Bacillati</taxon>
        <taxon>Candidatus Dormiibacterota</taxon>
        <taxon>Candidatus Dormibacteria</taxon>
        <taxon>Candidatus Aeolococcales</taxon>
        <taxon>Candidatus Aeolococcaceae</taxon>
        <taxon>Candidatus Amunia</taxon>
    </lineage>
</organism>
<gene>
    <name evidence="2" type="ORF">JF887_00695</name>
</gene>
<feature type="domain" description="RNA polymerase sigma-70 region 2" evidence="1">
    <location>
        <begin position="61"/>
        <end position="118"/>
    </location>
</feature>
<sequence>MRAVTQVEYVDVRTATTPAVDASVAATSRYGTRGFTGTPIDDERLVAELISRRPATLMQVYDRLAARVYAVALEMVGDVTTAEQLVEAAFLALWKSPESVLVERQSLRVFLCDAVRNGAGSGCRPVSSRESR</sequence>
<protein>
    <recommendedName>
        <fullName evidence="1">RNA polymerase sigma-70 region 2 domain-containing protein</fullName>
    </recommendedName>
</protein>
<dbReference type="AlphaFoldDB" id="A0A934KJN5"/>